<sequence>MKKIFSNKGQLSLEFALLLAGIVATATIVGFYYLKTTKSASASAKESNLESNLAINNKAMNQIDKVKEVTTNG</sequence>
<accession>A0A076LCW9</accession>
<organism evidence="2 3">
    <name type="scientific">Methanocaldococcus bathoardescens</name>
    <dbReference type="NCBI Taxonomy" id="1301915"/>
    <lineage>
        <taxon>Archaea</taxon>
        <taxon>Methanobacteriati</taxon>
        <taxon>Methanobacteriota</taxon>
        <taxon>Methanomada group</taxon>
        <taxon>Methanococci</taxon>
        <taxon>Methanococcales</taxon>
        <taxon>Methanocaldococcaceae</taxon>
        <taxon>Methanocaldococcus</taxon>
    </lineage>
</organism>
<dbReference type="InterPro" id="IPR026451">
    <property type="entry name" value="ClassIII_w_PIP"/>
</dbReference>
<gene>
    <name evidence="2" type="ORF">JH146_1518</name>
</gene>
<dbReference type="AlphaFoldDB" id="A0A076LCW9"/>
<dbReference type="KEGG" id="mjh:JH146_1518"/>
<proteinExistence type="predicted"/>
<dbReference type="RefSeq" id="WP_236953660.1">
    <property type="nucleotide sequence ID" value="NZ_CP009149.1"/>
</dbReference>
<evidence type="ECO:0000313" key="3">
    <source>
        <dbReference type="Proteomes" id="UP000028781"/>
    </source>
</evidence>
<name>A0A076LCW9_9EURY</name>
<keyword evidence="1" id="KW-0812">Transmembrane</keyword>
<reference evidence="2 3" key="1">
    <citation type="journal article" date="2015" name="Int. J. Syst. Evol. Microbiol.">
        <title>M ethanocaldococcus bathoardescens sp. nov., a hyperthermophilic methanogen isolated from a volcanically active deep-sea hydrothermal vent.</title>
        <authorList>
            <person name="Stewart L.C."/>
            <person name="Jung J.H."/>
            <person name="Kim Y.T."/>
            <person name="Kwon S.W."/>
            <person name="Park C.S."/>
            <person name="Holden J.F."/>
        </authorList>
    </citation>
    <scope>NUCLEOTIDE SEQUENCE [LARGE SCALE GENOMIC DNA]</scope>
    <source>
        <strain evidence="2 3">JH146</strain>
    </source>
</reference>
<feature type="transmembrane region" description="Helical" evidence="1">
    <location>
        <begin position="12"/>
        <end position="34"/>
    </location>
</feature>
<dbReference type="NCBIfam" id="TIGR04205">
    <property type="entry name" value="classIII_w_PIP"/>
    <property type="match status" value="1"/>
</dbReference>
<keyword evidence="1" id="KW-0472">Membrane</keyword>
<dbReference type="Pfam" id="PF04021">
    <property type="entry name" value="Class_IIIsignal"/>
    <property type="match status" value="1"/>
</dbReference>
<evidence type="ECO:0000256" key="1">
    <source>
        <dbReference type="SAM" id="Phobius"/>
    </source>
</evidence>
<dbReference type="Proteomes" id="UP000028781">
    <property type="component" value="Chromosome"/>
</dbReference>
<dbReference type="HOGENOM" id="CLU_197251_1_0_2"/>
<evidence type="ECO:0000313" key="2">
    <source>
        <dbReference type="EMBL" id="AIJ06360.1"/>
    </source>
</evidence>
<dbReference type="STRING" id="1301915.JH146_1518"/>
<protein>
    <recommendedName>
        <fullName evidence="4">Class III signal peptide-containing protein</fullName>
    </recommendedName>
</protein>
<keyword evidence="1" id="KW-1133">Transmembrane helix</keyword>
<dbReference type="GeneID" id="24892150"/>
<keyword evidence="3" id="KW-1185">Reference proteome</keyword>
<evidence type="ECO:0008006" key="4">
    <source>
        <dbReference type="Google" id="ProtNLM"/>
    </source>
</evidence>
<dbReference type="InterPro" id="IPR007166">
    <property type="entry name" value="Class3_signal_pept_motif"/>
</dbReference>
<dbReference type="EMBL" id="CP009149">
    <property type="protein sequence ID" value="AIJ06360.1"/>
    <property type="molecule type" value="Genomic_DNA"/>
</dbReference>